<reference evidence="2 3" key="1">
    <citation type="journal article" date="2010" name="Science">
        <title>Genomic comparison of the ants Camponotus floridanus and Harpegnathos saltator.</title>
        <authorList>
            <person name="Bonasio R."/>
            <person name="Zhang G."/>
            <person name="Ye C."/>
            <person name="Mutti N.S."/>
            <person name="Fang X."/>
            <person name="Qin N."/>
            <person name="Donahue G."/>
            <person name="Yang P."/>
            <person name="Li Q."/>
            <person name="Li C."/>
            <person name="Zhang P."/>
            <person name="Huang Z."/>
            <person name="Berger S.L."/>
            <person name="Reinberg D."/>
            <person name="Wang J."/>
            <person name="Liebig J."/>
        </authorList>
    </citation>
    <scope>NUCLEOTIDE SEQUENCE [LARGE SCALE GENOMIC DNA]</scope>
    <source>
        <strain evidence="2 3">R22 G/1</strain>
    </source>
</reference>
<dbReference type="OrthoDB" id="7554612at2759"/>
<dbReference type="SMART" id="SM00343">
    <property type="entry name" value="ZnF_C2HC"/>
    <property type="match status" value="2"/>
</dbReference>
<sequence length="134" mass="14008">PEAVVSKPVQKGEVRLVGFNEAASPEDVKGALAECAECPLDTITLGPLRWGARGRGVAWAKLPLAAAVKAAKKGGVALGWSVVSVFLLAARPPQCFRCWSPGHTKSTCTASRDRSGLCYRYGQGGHTAQICTSA</sequence>
<dbReference type="SUPFAM" id="SSF57756">
    <property type="entry name" value="Retrovirus zinc finger-like domains"/>
    <property type="match status" value="1"/>
</dbReference>
<proteinExistence type="predicted"/>
<evidence type="ECO:0000313" key="3">
    <source>
        <dbReference type="Proteomes" id="UP000008237"/>
    </source>
</evidence>
<feature type="domain" description="CCHC-type" evidence="1">
    <location>
        <begin position="94"/>
        <end position="110"/>
    </location>
</feature>
<dbReference type="Proteomes" id="UP000008237">
    <property type="component" value="Unassembled WGS sequence"/>
</dbReference>
<dbReference type="InParanoid" id="E2B2F3"/>
<dbReference type="EMBL" id="GL445138">
    <property type="protein sequence ID" value="EFN90120.1"/>
    <property type="molecule type" value="Genomic_DNA"/>
</dbReference>
<dbReference type="InterPro" id="IPR001878">
    <property type="entry name" value="Znf_CCHC"/>
</dbReference>
<evidence type="ECO:0000259" key="1">
    <source>
        <dbReference type="SMART" id="SM00343"/>
    </source>
</evidence>
<feature type="non-terminal residue" evidence="2">
    <location>
        <position position="134"/>
    </location>
</feature>
<name>E2B2F3_HARSA</name>
<dbReference type="AlphaFoldDB" id="E2B2F3"/>
<dbReference type="GO" id="GO:0003676">
    <property type="term" value="F:nucleic acid binding"/>
    <property type="evidence" value="ECO:0007669"/>
    <property type="project" value="InterPro"/>
</dbReference>
<evidence type="ECO:0000313" key="2">
    <source>
        <dbReference type="EMBL" id="EFN90120.1"/>
    </source>
</evidence>
<gene>
    <name evidence="2" type="ORF">EAI_08358</name>
</gene>
<protein>
    <recommendedName>
        <fullName evidence="1">CCHC-type domain-containing protein</fullName>
    </recommendedName>
</protein>
<dbReference type="Gene3D" id="4.10.60.10">
    <property type="entry name" value="Zinc finger, CCHC-type"/>
    <property type="match status" value="1"/>
</dbReference>
<organism evidence="3">
    <name type="scientific">Harpegnathos saltator</name>
    <name type="common">Jerdon's jumping ant</name>
    <dbReference type="NCBI Taxonomy" id="610380"/>
    <lineage>
        <taxon>Eukaryota</taxon>
        <taxon>Metazoa</taxon>
        <taxon>Ecdysozoa</taxon>
        <taxon>Arthropoda</taxon>
        <taxon>Hexapoda</taxon>
        <taxon>Insecta</taxon>
        <taxon>Pterygota</taxon>
        <taxon>Neoptera</taxon>
        <taxon>Endopterygota</taxon>
        <taxon>Hymenoptera</taxon>
        <taxon>Apocrita</taxon>
        <taxon>Aculeata</taxon>
        <taxon>Formicoidea</taxon>
        <taxon>Formicidae</taxon>
        <taxon>Ponerinae</taxon>
        <taxon>Ponerini</taxon>
        <taxon>Harpegnathos</taxon>
    </lineage>
</organism>
<dbReference type="GO" id="GO:0008270">
    <property type="term" value="F:zinc ion binding"/>
    <property type="evidence" value="ECO:0007669"/>
    <property type="project" value="InterPro"/>
</dbReference>
<keyword evidence="3" id="KW-1185">Reference proteome</keyword>
<feature type="non-terminal residue" evidence="2">
    <location>
        <position position="1"/>
    </location>
</feature>
<dbReference type="InterPro" id="IPR036875">
    <property type="entry name" value="Znf_CCHC_sf"/>
</dbReference>
<feature type="domain" description="CCHC-type" evidence="1">
    <location>
        <begin position="117"/>
        <end position="133"/>
    </location>
</feature>
<accession>E2B2F3</accession>